<gene>
    <name evidence="2" type="ORF">Ae201684_012673</name>
</gene>
<dbReference type="EMBL" id="VJMJ01000161">
    <property type="protein sequence ID" value="KAF0729782.1"/>
    <property type="molecule type" value="Genomic_DNA"/>
</dbReference>
<evidence type="ECO:0000259" key="1">
    <source>
        <dbReference type="Pfam" id="PF03184"/>
    </source>
</evidence>
<dbReference type="PANTHER" id="PTHR19303:SF57">
    <property type="entry name" value="HTH CENPB-TYPE DOMAIN-CONTAINING PROTEIN"/>
    <property type="match status" value="1"/>
</dbReference>
<dbReference type="Pfam" id="PF03184">
    <property type="entry name" value="DDE_1"/>
    <property type="match status" value="1"/>
</dbReference>
<sequence>MRCQTRCGNKSSEEGDATLKAFSDKILKLVEENEIEEIYNADQTAINYEYLGRKTVNAVGEKRVWIRTSGHEKQRATAMLLANSKGEIFFLFIVLKTTKCSVEKNVQENIDQRNGFGKVVWKEICKIQDKFTAQLYGNPTAWWNSAISCEFINYHFGNRKGKNVKPILLIWDDFAPHFCPKVIGLAASLNVMLEKVPPGFAWMCQPADVAWIKPFKTMMRKNWI</sequence>
<accession>A0A6G0WQX2</accession>
<evidence type="ECO:0000313" key="3">
    <source>
        <dbReference type="Proteomes" id="UP000481153"/>
    </source>
</evidence>
<protein>
    <recommendedName>
        <fullName evidence="1">DDE-1 domain-containing protein</fullName>
    </recommendedName>
</protein>
<organism evidence="2 3">
    <name type="scientific">Aphanomyces euteiches</name>
    <dbReference type="NCBI Taxonomy" id="100861"/>
    <lineage>
        <taxon>Eukaryota</taxon>
        <taxon>Sar</taxon>
        <taxon>Stramenopiles</taxon>
        <taxon>Oomycota</taxon>
        <taxon>Saprolegniomycetes</taxon>
        <taxon>Saprolegniales</taxon>
        <taxon>Verrucalvaceae</taxon>
        <taxon>Aphanomyces</taxon>
    </lineage>
</organism>
<keyword evidence="3" id="KW-1185">Reference proteome</keyword>
<dbReference type="InterPro" id="IPR004875">
    <property type="entry name" value="DDE_SF_endonuclease_dom"/>
</dbReference>
<reference evidence="2 3" key="1">
    <citation type="submission" date="2019-07" db="EMBL/GenBank/DDBJ databases">
        <title>Genomics analysis of Aphanomyces spp. identifies a new class of oomycete effector associated with host adaptation.</title>
        <authorList>
            <person name="Gaulin E."/>
        </authorList>
    </citation>
    <scope>NUCLEOTIDE SEQUENCE [LARGE SCALE GENOMIC DNA]</scope>
    <source>
        <strain evidence="2 3">ATCC 201684</strain>
    </source>
</reference>
<evidence type="ECO:0000313" key="2">
    <source>
        <dbReference type="EMBL" id="KAF0729782.1"/>
    </source>
</evidence>
<name>A0A6G0WQX2_9STRA</name>
<dbReference type="PANTHER" id="PTHR19303">
    <property type="entry name" value="TRANSPOSON"/>
    <property type="match status" value="1"/>
</dbReference>
<dbReference type="Proteomes" id="UP000481153">
    <property type="component" value="Unassembled WGS sequence"/>
</dbReference>
<proteinExistence type="predicted"/>
<dbReference type="VEuPathDB" id="FungiDB:AeMF1_014289"/>
<dbReference type="InterPro" id="IPR050863">
    <property type="entry name" value="CenT-Element_Derived"/>
</dbReference>
<dbReference type="GO" id="GO:0005634">
    <property type="term" value="C:nucleus"/>
    <property type="evidence" value="ECO:0007669"/>
    <property type="project" value="TreeGrafter"/>
</dbReference>
<dbReference type="AlphaFoldDB" id="A0A6G0WQX2"/>
<dbReference type="GO" id="GO:0003677">
    <property type="term" value="F:DNA binding"/>
    <property type="evidence" value="ECO:0007669"/>
    <property type="project" value="TreeGrafter"/>
</dbReference>
<feature type="domain" description="DDE-1" evidence="1">
    <location>
        <begin position="73"/>
        <end position="223"/>
    </location>
</feature>
<comment type="caution">
    <text evidence="2">The sequence shown here is derived from an EMBL/GenBank/DDBJ whole genome shotgun (WGS) entry which is preliminary data.</text>
</comment>